<dbReference type="RefSeq" id="WP_397086813.1">
    <property type="nucleotide sequence ID" value="NZ_JBITGY010000009.1"/>
</dbReference>
<proteinExistence type="predicted"/>
<dbReference type="InterPro" id="IPR005754">
    <property type="entry name" value="Sortase"/>
</dbReference>
<evidence type="ECO:0000313" key="3">
    <source>
        <dbReference type="EMBL" id="MFI6501909.1"/>
    </source>
</evidence>
<keyword evidence="1" id="KW-0378">Hydrolase</keyword>
<dbReference type="InterPro" id="IPR023365">
    <property type="entry name" value="Sortase_dom-sf"/>
</dbReference>
<dbReference type="InterPro" id="IPR042001">
    <property type="entry name" value="Sortase_F"/>
</dbReference>
<feature type="region of interest" description="Disordered" evidence="2">
    <location>
        <begin position="39"/>
        <end position="61"/>
    </location>
</feature>
<sequence>MSERKNPMNRTLPGLLVAGSLAGVAAVTLGVLQLAPTLAAPSTSGGTLAAATDPREAEQQAPVEIQHAGAFELPPTVGPGGKNVPLTPAKLDAPPPLAALPPIAPIPTAKTPSKKAKPERIRIPKIKVSAPIGAVTLDANGNLGVPALSKPNLTGWYRHSPVPGELGPAVINGHVNTRKGPAVFNRLAELAKGDSIYVYRTDGKVTRFTVSGIEQVSKNAFPTARVYGNTTDAQLRLVTCGGVYNKAAHSYADNVIVYATLSKKKG</sequence>
<dbReference type="CDD" id="cd05829">
    <property type="entry name" value="Sortase_F"/>
    <property type="match status" value="1"/>
</dbReference>
<gene>
    <name evidence="3" type="ORF">ACIBG2_31325</name>
</gene>
<dbReference type="EMBL" id="JBITGY010000009">
    <property type="protein sequence ID" value="MFI6501909.1"/>
    <property type="molecule type" value="Genomic_DNA"/>
</dbReference>
<name>A0ABW7Z157_9ACTN</name>
<dbReference type="NCBIfam" id="NF033748">
    <property type="entry name" value="class_F_sortase"/>
    <property type="match status" value="1"/>
</dbReference>
<feature type="region of interest" description="Disordered" evidence="2">
    <location>
        <begin position="100"/>
        <end position="119"/>
    </location>
</feature>
<dbReference type="Proteomes" id="UP001612741">
    <property type="component" value="Unassembled WGS sequence"/>
</dbReference>
<comment type="caution">
    <text evidence="3">The sequence shown here is derived from an EMBL/GenBank/DDBJ whole genome shotgun (WGS) entry which is preliminary data.</text>
</comment>
<evidence type="ECO:0000313" key="4">
    <source>
        <dbReference type="Proteomes" id="UP001612741"/>
    </source>
</evidence>
<dbReference type="Pfam" id="PF04203">
    <property type="entry name" value="Sortase"/>
    <property type="match status" value="1"/>
</dbReference>
<protein>
    <submittedName>
        <fullName evidence="3">Class F sortase</fullName>
    </submittedName>
</protein>
<dbReference type="SUPFAM" id="SSF63817">
    <property type="entry name" value="Sortase"/>
    <property type="match status" value="1"/>
</dbReference>
<evidence type="ECO:0000256" key="1">
    <source>
        <dbReference type="ARBA" id="ARBA00022801"/>
    </source>
</evidence>
<dbReference type="Gene3D" id="2.40.260.10">
    <property type="entry name" value="Sortase"/>
    <property type="match status" value="1"/>
</dbReference>
<accession>A0ABW7Z157</accession>
<evidence type="ECO:0000256" key="2">
    <source>
        <dbReference type="SAM" id="MobiDB-lite"/>
    </source>
</evidence>
<organism evidence="3 4">
    <name type="scientific">Nonomuraea typhae</name>
    <dbReference type="NCBI Taxonomy" id="2603600"/>
    <lineage>
        <taxon>Bacteria</taxon>
        <taxon>Bacillati</taxon>
        <taxon>Actinomycetota</taxon>
        <taxon>Actinomycetes</taxon>
        <taxon>Streptosporangiales</taxon>
        <taxon>Streptosporangiaceae</taxon>
        <taxon>Nonomuraea</taxon>
    </lineage>
</organism>
<reference evidence="3 4" key="1">
    <citation type="submission" date="2024-10" db="EMBL/GenBank/DDBJ databases">
        <title>The Natural Products Discovery Center: Release of the First 8490 Sequenced Strains for Exploring Actinobacteria Biosynthetic Diversity.</title>
        <authorList>
            <person name="Kalkreuter E."/>
            <person name="Kautsar S.A."/>
            <person name="Yang D."/>
            <person name="Bader C.D."/>
            <person name="Teijaro C.N."/>
            <person name="Fluegel L."/>
            <person name="Davis C.M."/>
            <person name="Simpson J.R."/>
            <person name="Lauterbach L."/>
            <person name="Steele A.D."/>
            <person name="Gui C."/>
            <person name="Meng S."/>
            <person name="Li G."/>
            <person name="Viehrig K."/>
            <person name="Ye F."/>
            <person name="Su P."/>
            <person name="Kiefer A.F."/>
            <person name="Nichols A."/>
            <person name="Cepeda A.J."/>
            <person name="Yan W."/>
            <person name="Fan B."/>
            <person name="Jiang Y."/>
            <person name="Adhikari A."/>
            <person name="Zheng C.-J."/>
            <person name="Schuster L."/>
            <person name="Cowan T.M."/>
            <person name="Smanski M.J."/>
            <person name="Chevrette M.G."/>
            <person name="De Carvalho L.P.S."/>
            <person name="Shen B."/>
        </authorList>
    </citation>
    <scope>NUCLEOTIDE SEQUENCE [LARGE SCALE GENOMIC DNA]</scope>
    <source>
        <strain evidence="3 4">NPDC050545</strain>
    </source>
</reference>
<keyword evidence="4" id="KW-1185">Reference proteome</keyword>